<dbReference type="InterPro" id="IPR000644">
    <property type="entry name" value="CBS_dom"/>
</dbReference>
<dbReference type="Pfam" id="PF00654">
    <property type="entry name" value="Voltage_CLC"/>
    <property type="match status" value="1"/>
</dbReference>
<feature type="transmembrane region" description="Helical" evidence="11">
    <location>
        <begin position="83"/>
        <end position="100"/>
    </location>
</feature>
<evidence type="ECO:0000256" key="10">
    <source>
        <dbReference type="PROSITE-ProRule" id="PRU00703"/>
    </source>
</evidence>
<feature type="transmembrane region" description="Helical" evidence="11">
    <location>
        <begin position="355"/>
        <end position="374"/>
    </location>
</feature>
<dbReference type="SUPFAM" id="SSF81340">
    <property type="entry name" value="Clc chloride channel"/>
    <property type="match status" value="1"/>
</dbReference>
<evidence type="ECO:0000256" key="8">
    <source>
        <dbReference type="ARBA" id="ARBA00023214"/>
    </source>
</evidence>
<evidence type="ECO:0000256" key="5">
    <source>
        <dbReference type="ARBA" id="ARBA00023065"/>
    </source>
</evidence>
<evidence type="ECO:0000256" key="2">
    <source>
        <dbReference type="ARBA" id="ARBA00022448"/>
    </source>
</evidence>
<organism evidence="13 14">
    <name type="scientific">Candidatus Sulfomarinibacter kjeldsenii</name>
    <dbReference type="NCBI Taxonomy" id="2885994"/>
    <lineage>
        <taxon>Bacteria</taxon>
        <taxon>Pseudomonadati</taxon>
        <taxon>Acidobacteriota</taxon>
        <taxon>Thermoanaerobaculia</taxon>
        <taxon>Thermoanaerobaculales</taxon>
        <taxon>Candidatus Sulfomarinibacteraceae</taxon>
        <taxon>Candidatus Sulfomarinibacter</taxon>
    </lineage>
</organism>
<evidence type="ECO:0000259" key="12">
    <source>
        <dbReference type="PROSITE" id="PS51371"/>
    </source>
</evidence>
<keyword evidence="8" id="KW-0868">Chloride</keyword>
<evidence type="ECO:0000256" key="3">
    <source>
        <dbReference type="ARBA" id="ARBA00022692"/>
    </source>
</evidence>
<feature type="transmembrane region" description="Helical" evidence="11">
    <location>
        <begin position="178"/>
        <end position="196"/>
    </location>
</feature>
<evidence type="ECO:0000256" key="11">
    <source>
        <dbReference type="SAM" id="Phobius"/>
    </source>
</evidence>
<proteinExistence type="predicted"/>
<dbReference type="EMBL" id="JACXWA010000061">
    <property type="protein sequence ID" value="MBD3870407.1"/>
    <property type="molecule type" value="Genomic_DNA"/>
</dbReference>
<protein>
    <submittedName>
        <fullName evidence="13">Chloride channel protein</fullName>
    </submittedName>
</protein>
<keyword evidence="7" id="KW-0869">Chloride channel</keyword>
<reference evidence="13 14" key="1">
    <citation type="submission" date="2020-08" db="EMBL/GenBank/DDBJ databases">
        <title>Acidobacteriota in marine sediments use diverse sulfur dissimilation pathways.</title>
        <authorList>
            <person name="Wasmund K."/>
        </authorList>
    </citation>
    <scope>NUCLEOTIDE SEQUENCE [LARGE SCALE GENOMIC DNA]</scope>
    <source>
        <strain evidence="13">MAG AM3-A</strain>
    </source>
</reference>
<keyword evidence="3 11" id="KW-0812">Transmembrane</keyword>
<dbReference type="Gene3D" id="3.10.580.10">
    <property type="entry name" value="CBS-domain"/>
    <property type="match status" value="1"/>
</dbReference>
<dbReference type="InterPro" id="IPR001807">
    <property type="entry name" value="ClC"/>
</dbReference>
<sequence length="606" mass="64461">MTRLGQTWLKEIARFSSRIDLYNFGRWLVLAMMVGVVAGLGGALLTWGVNGLSSGLLGSVVGFHVPGHGESATVTWSMPARPWLLLVVLPLAGLLVGWIVQTFAPEAEGHGTDAVINSYHRGRAMLRKRVVPVKLLTSMLTIGSGGSAGREGPVAQVGAGFGSYLADVLRLGYHDRRVLVVSGMAAGIGGMFRAPLGAALFAVEVLYSDPDFESEALIPAIISSIVSYVVVASLTGWDAIFHTAHVRFARPQELLAYLVLGMVVAAVGYIYVKVFYGMRDRVFGPMPIPTWTKPAVGGLLLALLALAVPQVLGGGYGWLQLTMDNELPLKILVLLLPAKILATSCTISSGGSGGVFAPSLVIGGVTGAIFADLASRVAPQLAPPTAACVLVGMGGFFAGVAKVPIASLIMVAEMSGSYGLLVPMMLVSSVAYLLMRGVSIYEAQVPGRIDSPAHLGEFQIDVLERLTVDEVMDPDQEVISVPTGASFETVLDLVAETDQYAFPVVQADGEVEGMFSINDVRRVMATPEVWPLLVASDLGVTARGMAYLVPDDDLHTAVQRFTALQREILPVLEGPPPAPVIGLLRHHQVMEAYDRQIHRLREEHAD</sequence>
<comment type="caution">
    <text evidence="13">The sequence shown here is derived from an EMBL/GenBank/DDBJ whole genome shotgun (WGS) entry which is preliminary data.</text>
</comment>
<evidence type="ECO:0000256" key="7">
    <source>
        <dbReference type="ARBA" id="ARBA00023173"/>
    </source>
</evidence>
<dbReference type="AlphaFoldDB" id="A0A8J7CEJ1"/>
<dbReference type="Pfam" id="PF00571">
    <property type="entry name" value="CBS"/>
    <property type="match status" value="1"/>
</dbReference>
<dbReference type="SUPFAM" id="SSF54631">
    <property type="entry name" value="CBS-domain pair"/>
    <property type="match status" value="1"/>
</dbReference>
<accession>A0A8J7CEJ1</accession>
<feature type="transmembrane region" description="Helical" evidence="11">
    <location>
        <begin position="296"/>
        <end position="319"/>
    </location>
</feature>
<keyword evidence="6 11" id="KW-0472">Membrane</keyword>
<keyword evidence="9" id="KW-0407">Ion channel</keyword>
<keyword evidence="5" id="KW-0406">Ion transport</keyword>
<keyword evidence="10" id="KW-0129">CBS domain</keyword>
<evidence type="ECO:0000256" key="9">
    <source>
        <dbReference type="ARBA" id="ARBA00023303"/>
    </source>
</evidence>
<feature type="transmembrane region" description="Helical" evidence="11">
    <location>
        <begin position="386"/>
        <end position="412"/>
    </location>
</feature>
<keyword evidence="2" id="KW-0813">Transport</keyword>
<dbReference type="SMART" id="SM00116">
    <property type="entry name" value="CBS"/>
    <property type="match status" value="1"/>
</dbReference>
<dbReference type="GO" id="GO:0005254">
    <property type="term" value="F:chloride channel activity"/>
    <property type="evidence" value="ECO:0007669"/>
    <property type="project" value="UniProtKB-KW"/>
</dbReference>
<evidence type="ECO:0000256" key="1">
    <source>
        <dbReference type="ARBA" id="ARBA00004141"/>
    </source>
</evidence>
<dbReference type="FunFam" id="1.10.3080.10:FF:000018">
    <property type="entry name" value="Chloride transporter, ClC family"/>
    <property type="match status" value="1"/>
</dbReference>
<evidence type="ECO:0000313" key="13">
    <source>
        <dbReference type="EMBL" id="MBD3870407.1"/>
    </source>
</evidence>
<comment type="subcellular location">
    <subcellularLocation>
        <location evidence="1">Membrane</location>
        <topology evidence="1">Multi-pass membrane protein</topology>
    </subcellularLocation>
</comment>
<dbReference type="GO" id="GO:0034707">
    <property type="term" value="C:chloride channel complex"/>
    <property type="evidence" value="ECO:0007669"/>
    <property type="project" value="UniProtKB-KW"/>
</dbReference>
<feature type="transmembrane region" description="Helical" evidence="11">
    <location>
        <begin position="27"/>
        <end position="49"/>
    </location>
</feature>
<evidence type="ECO:0000256" key="4">
    <source>
        <dbReference type="ARBA" id="ARBA00022989"/>
    </source>
</evidence>
<dbReference type="PANTHER" id="PTHR43427:SF6">
    <property type="entry name" value="CHLORIDE CHANNEL PROTEIN CLC-E"/>
    <property type="match status" value="1"/>
</dbReference>
<dbReference type="PANTHER" id="PTHR43427">
    <property type="entry name" value="CHLORIDE CHANNEL PROTEIN CLC-E"/>
    <property type="match status" value="1"/>
</dbReference>
<dbReference type="InterPro" id="IPR046342">
    <property type="entry name" value="CBS_dom_sf"/>
</dbReference>
<dbReference type="PRINTS" id="PR00762">
    <property type="entry name" value="CLCHANNEL"/>
</dbReference>
<dbReference type="PROSITE" id="PS51371">
    <property type="entry name" value="CBS"/>
    <property type="match status" value="1"/>
</dbReference>
<feature type="transmembrane region" description="Helical" evidence="11">
    <location>
        <begin position="418"/>
        <end position="435"/>
    </location>
</feature>
<evidence type="ECO:0000313" key="14">
    <source>
        <dbReference type="Proteomes" id="UP000598633"/>
    </source>
</evidence>
<name>A0A8J7CEJ1_9BACT</name>
<keyword evidence="4 11" id="KW-1133">Transmembrane helix</keyword>
<dbReference type="InterPro" id="IPR014743">
    <property type="entry name" value="Cl-channel_core"/>
</dbReference>
<gene>
    <name evidence="13" type="ORF">IFJ97_03480</name>
</gene>
<dbReference type="CDD" id="cd00400">
    <property type="entry name" value="Voltage_gated_ClC"/>
    <property type="match status" value="1"/>
</dbReference>
<feature type="transmembrane region" description="Helical" evidence="11">
    <location>
        <begin position="216"/>
        <end position="242"/>
    </location>
</feature>
<dbReference type="InterPro" id="IPR050368">
    <property type="entry name" value="ClC-type_chloride_channel"/>
</dbReference>
<evidence type="ECO:0000256" key="6">
    <source>
        <dbReference type="ARBA" id="ARBA00023136"/>
    </source>
</evidence>
<dbReference type="Gene3D" id="1.10.3080.10">
    <property type="entry name" value="Clc chloride channel"/>
    <property type="match status" value="1"/>
</dbReference>
<dbReference type="Proteomes" id="UP000598633">
    <property type="component" value="Unassembled WGS sequence"/>
</dbReference>
<feature type="transmembrane region" description="Helical" evidence="11">
    <location>
        <begin position="254"/>
        <end position="276"/>
    </location>
</feature>
<feature type="domain" description="CBS" evidence="12">
    <location>
        <begin position="472"/>
        <end position="532"/>
    </location>
</feature>